<protein>
    <recommendedName>
        <fullName evidence="4">Reverse transcriptase domain-containing protein</fullName>
    </recommendedName>
</protein>
<reference evidence="2" key="1">
    <citation type="journal article" date="2022" name="Int. J. Mol. Sci.">
        <title>Draft Genome of Tanacetum Coccineum: Genomic Comparison of Closely Related Tanacetum-Family Plants.</title>
        <authorList>
            <person name="Yamashiro T."/>
            <person name="Shiraishi A."/>
            <person name="Nakayama K."/>
            <person name="Satake H."/>
        </authorList>
    </citation>
    <scope>NUCLEOTIDE SEQUENCE</scope>
</reference>
<evidence type="ECO:0000313" key="2">
    <source>
        <dbReference type="EMBL" id="GJU01917.1"/>
    </source>
</evidence>
<reference evidence="2" key="2">
    <citation type="submission" date="2022-01" db="EMBL/GenBank/DDBJ databases">
        <authorList>
            <person name="Yamashiro T."/>
            <person name="Shiraishi A."/>
            <person name="Satake H."/>
            <person name="Nakayama K."/>
        </authorList>
    </citation>
    <scope>NUCLEOTIDE SEQUENCE</scope>
</reference>
<evidence type="ECO:0008006" key="4">
    <source>
        <dbReference type="Google" id="ProtNLM"/>
    </source>
</evidence>
<name>A0ABQ5INW9_9ASTR</name>
<evidence type="ECO:0000313" key="3">
    <source>
        <dbReference type="Proteomes" id="UP001151760"/>
    </source>
</evidence>
<gene>
    <name evidence="2" type="ORF">Tco_1112255</name>
</gene>
<feature type="coiled-coil region" evidence="1">
    <location>
        <begin position="16"/>
        <end position="43"/>
    </location>
</feature>
<accession>A0ABQ5INW9</accession>
<dbReference type="EMBL" id="BQNB010021009">
    <property type="protein sequence ID" value="GJU01917.1"/>
    <property type="molecule type" value="Genomic_DNA"/>
</dbReference>
<keyword evidence="3" id="KW-1185">Reference proteome</keyword>
<dbReference type="Proteomes" id="UP001151760">
    <property type="component" value="Unassembled WGS sequence"/>
</dbReference>
<evidence type="ECO:0000256" key="1">
    <source>
        <dbReference type="SAM" id="Coils"/>
    </source>
</evidence>
<comment type="caution">
    <text evidence="2">The sequence shown here is derived from an EMBL/GenBank/DDBJ whole genome shotgun (WGS) entry which is preliminary data.</text>
</comment>
<keyword evidence="1" id="KW-0175">Coiled coil</keyword>
<organism evidence="2 3">
    <name type="scientific">Tanacetum coccineum</name>
    <dbReference type="NCBI Taxonomy" id="301880"/>
    <lineage>
        <taxon>Eukaryota</taxon>
        <taxon>Viridiplantae</taxon>
        <taxon>Streptophyta</taxon>
        <taxon>Embryophyta</taxon>
        <taxon>Tracheophyta</taxon>
        <taxon>Spermatophyta</taxon>
        <taxon>Magnoliopsida</taxon>
        <taxon>eudicotyledons</taxon>
        <taxon>Gunneridae</taxon>
        <taxon>Pentapetalae</taxon>
        <taxon>asterids</taxon>
        <taxon>campanulids</taxon>
        <taxon>Asterales</taxon>
        <taxon>Asteraceae</taxon>
        <taxon>Asteroideae</taxon>
        <taxon>Anthemideae</taxon>
        <taxon>Anthemidinae</taxon>
        <taxon>Tanacetum</taxon>
    </lineage>
</organism>
<proteinExistence type="predicted"/>
<sequence length="123" mass="13722">MPAGDTLLQHEVEGQVYRLVEEVEELESKRAELVDELVIKVAELLLGLLPTIVAQVGDHISNQGINESRNDNTTYNSIQEDDRNVNVGNGRNGCSYKEFVACKLKEFDGKGGAVAYIRWVEKM</sequence>